<gene>
    <name evidence="1" type="ORF">BACWE_26430</name>
</gene>
<dbReference type="Proteomes" id="UP000236165">
    <property type="component" value="Unassembled WGS sequence"/>
</dbReference>
<reference evidence="1 2" key="1">
    <citation type="submission" date="2016-10" db="EMBL/GenBank/DDBJ databases">
        <title>Genome Sequence of Bacillus weihenstephanensis GM6LP.</title>
        <authorList>
            <person name="Poehlein A."/>
            <person name="Wemheuer F."/>
            <person name="Hollensteiner J."/>
            <person name="Wemheuer B."/>
        </authorList>
    </citation>
    <scope>NUCLEOTIDE SEQUENCE [LARGE SCALE GENOMIC DNA]</scope>
    <source>
        <strain evidence="1 2">GM6LP</strain>
    </source>
</reference>
<evidence type="ECO:0008006" key="3">
    <source>
        <dbReference type="Google" id="ProtNLM"/>
    </source>
</evidence>
<sequence length="85" mass="9828">MVNLIITREVKVVTIDYVSPTLKQYKELVRKEANLYGDIRIASICGDFIKAKSLKQEKKFTEIRIRIIEAAFVLKNKKKKEKATA</sequence>
<dbReference type="EMBL" id="MKZQ01000031">
    <property type="protein sequence ID" value="PJN70463.1"/>
    <property type="molecule type" value="Genomic_DNA"/>
</dbReference>
<evidence type="ECO:0000313" key="2">
    <source>
        <dbReference type="Proteomes" id="UP000236165"/>
    </source>
</evidence>
<proteinExistence type="predicted"/>
<dbReference type="AlphaFoldDB" id="A0AAP8GXV4"/>
<name>A0AAP8GXV4_BACMY</name>
<evidence type="ECO:0000313" key="1">
    <source>
        <dbReference type="EMBL" id="PJN70463.1"/>
    </source>
</evidence>
<protein>
    <recommendedName>
        <fullName evidence="3">RNA polymerase subunit sigma</fullName>
    </recommendedName>
</protein>
<organism evidence="1 2">
    <name type="scientific">Bacillus mycoides</name>
    <dbReference type="NCBI Taxonomy" id="1405"/>
    <lineage>
        <taxon>Bacteria</taxon>
        <taxon>Bacillati</taxon>
        <taxon>Bacillota</taxon>
        <taxon>Bacilli</taxon>
        <taxon>Bacillales</taxon>
        <taxon>Bacillaceae</taxon>
        <taxon>Bacillus</taxon>
        <taxon>Bacillus cereus group</taxon>
    </lineage>
</organism>
<accession>A0AAP8GXV4</accession>
<comment type="caution">
    <text evidence="1">The sequence shown here is derived from an EMBL/GenBank/DDBJ whole genome shotgun (WGS) entry which is preliminary data.</text>
</comment>